<keyword evidence="3" id="KW-0540">Nuclease</keyword>
<dbReference type="GO" id="GO:0005634">
    <property type="term" value="C:nucleus"/>
    <property type="evidence" value="ECO:0007669"/>
    <property type="project" value="UniProtKB-SubCell"/>
</dbReference>
<dbReference type="Gene3D" id="3.60.15.10">
    <property type="entry name" value="Ribonuclease Z/Hydroxyacylglutathione hydrolase-like"/>
    <property type="match status" value="1"/>
</dbReference>
<dbReference type="AlphaFoldDB" id="A0AAV8SBC7"/>
<dbReference type="PANTHER" id="PTHR23240:SF8">
    <property type="entry name" value="PROTEIN ARTEMIS"/>
    <property type="match status" value="1"/>
</dbReference>
<sequence>MEKGLVSVDRWTEGSQAYFLTHLHSDHTQGLSSTWSRAPIFCSRITAKLFPFKFPDFNLSLLRVVDVGFWYSLSLVFPSSASRTTVEFMPIHAHHCPGAVMFLFRGDFGWMLYTGDFRWEANSERAQLGRTTLLNALKGHRLDVLHLDNTYCNPSYDFPPRSVAAQQVVDIIVSHPEHDIIIGIDTLGKEELLLRISRLLKTKIWVWPERLQTMHLLGFHHIFTTKTTLTRIRAVPRYSFSIDTLEELNKKCPTIGIMPSGVPWLMKPSDGADNLFGSLLTSHYKKRQGSTSGRLQNGKFKDNIKPVDGRHRYIYSVPYSDHSCYAELQEFIELVQPISMKGIVSSSCCYVDPVYYFGRLCGGSKPLERLSDKQEKEDGSERVVAPEMKSCLVSAKSTNTDRKRKTGKGGSTGIHALRRVRRGAKIIQNDFSADSLES</sequence>
<evidence type="ECO:0000256" key="8">
    <source>
        <dbReference type="ARBA" id="ARBA00023172"/>
    </source>
</evidence>
<evidence type="ECO:0000256" key="11">
    <source>
        <dbReference type="ARBA" id="ARBA00039759"/>
    </source>
</evidence>
<evidence type="ECO:0000256" key="2">
    <source>
        <dbReference type="ARBA" id="ARBA00010304"/>
    </source>
</evidence>
<dbReference type="GO" id="GO:0003684">
    <property type="term" value="F:damaged DNA binding"/>
    <property type="evidence" value="ECO:0007669"/>
    <property type="project" value="TreeGrafter"/>
</dbReference>
<keyword evidence="9" id="KW-0234">DNA repair</keyword>
<evidence type="ECO:0000256" key="10">
    <source>
        <dbReference type="ARBA" id="ARBA00023242"/>
    </source>
</evidence>
<dbReference type="GO" id="GO:0004519">
    <property type="term" value="F:endonuclease activity"/>
    <property type="evidence" value="ECO:0007669"/>
    <property type="project" value="UniProtKB-KW"/>
</dbReference>
<evidence type="ECO:0000256" key="9">
    <source>
        <dbReference type="ARBA" id="ARBA00023204"/>
    </source>
</evidence>
<accession>A0AAV8SBC7</accession>
<comment type="subcellular location">
    <subcellularLocation>
        <location evidence="1">Nucleus</location>
    </subcellularLocation>
</comment>
<dbReference type="GO" id="GO:0006303">
    <property type="term" value="P:double-strand break repair via nonhomologous end joining"/>
    <property type="evidence" value="ECO:0007669"/>
    <property type="project" value="TreeGrafter"/>
</dbReference>
<evidence type="ECO:0000256" key="1">
    <source>
        <dbReference type="ARBA" id="ARBA00004123"/>
    </source>
</evidence>
<dbReference type="Gene3D" id="3.40.50.12650">
    <property type="match status" value="1"/>
</dbReference>
<dbReference type="InterPro" id="IPR036866">
    <property type="entry name" value="RibonucZ/Hydroxyglut_hydro"/>
</dbReference>
<comment type="similarity">
    <text evidence="2">Belongs to the DNA repair metallo-beta-lactamase (DRMBL) family.</text>
</comment>
<reference evidence="15 16" key="1">
    <citation type="submission" date="2021-09" db="EMBL/GenBank/DDBJ databases">
        <title>Genomic insights and catalytic innovation underlie evolution of tropane alkaloids biosynthesis.</title>
        <authorList>
            <person name="Wang Y.-J."/>
            <person name="Tian T."/>
            <person name="Huang J.-P."/>
            <person name="Huang S.-X."/>
        </authorList>
    </citation>
    <scope>NUCLEOTIDE SEQUENCE [LARGE SCALE GENOMIC DNA]</scope>
    <source>
        <strain evidence="15">KIB-2018</strain>
        <tissue evidence="15">Leaf</tissue>
    </source>
</reference>
<evidence type="ECO:0000313" key="15">
    <source>
        <dbReference type="EMBL" id="KAJ8749343.1"/>
    </source>
</evidence>
<dbReference type="GO" id="GO:0006310">
    <property type="term" value="P:DNA recombination"/>
    <property type="evidence" value="ECO:0007669"/>
    <property type="project" value="UniProtKB-KW"/>
</dbReference>
<comment type="caution">
    <text evidence="15">The sequence shown here is derived from an EMBL/GenBank/DDBJ whole genome shotgun (WGS) entry which is preliminary data.</text>
</comment>
<keyword evidence="16" id="KW-1185">Reference proteome</keyword>
<keyword evidence="8" id="KW-0233">DNA recombination</keyword>
<evidence type="ECO:0000256" key="3">
    <source>
        <dbReference type="ARBA" id="ARBA00022722"/>
    </source>
</evidence>
<keyword evidence="7" id="KW-0269">Exonuclease</keyword>
<evidence type="ECO:0000313" key="16">
    <source>
        <dbReference type="Proteomes" id="UP001159364"/>
    </source>
</evidence>
<dbReference type="SUPFAM" id="SSF56281">
    <property type="entry name" value="Metallo-hydrolase/oxidoreductase"/>
    <property type="match status" value="1"/>
</dbReference>
<feature type="domain" description="DNA repair metallo-beta-lactamase" evidence="14">
    <location>
        <begin position="221"/>
        <end position="338"/>
    </location>
</feature>
<organism evidence="15 16">
    <name type="scientific">Erythroxylum novogranatense</name>
    <dbReference type="NCBI Taxonomy" id="1862640"/>
    <lineage>
        <taxon>Eukaryota</taxon>
        <taxon>Viridiplantae</taxon>
        <taxon>Streptophyta</taxon>
        <taxon>Embryophyta</taxon>
        <taxon>Tracheophyta</taxon>
        <taxon>Spermatophyta</taxon>
        <taxon>Magnoliopsida</taxon>
        <taxon>eudicotyledons</taxon>
        <taxon>Gunneridae</taxon>
        <taxon>Pentapetalae</taxon>
        <taxon>rosids</taxon>
        <taxon>fabids</taxon>
        <taxon>Malpighiales</taxon>
        <taxon>Erythroxylaceae</taxon>
        <taxon>Erythroxylum</taxon>
    </lineage>
</organism>
<evidence type="ECO:0000259" key="14">
    <source>
        <dbReference type="Pfam" id="PF07522"/>
    </source>
</evidence>
<evidence type="ECO:0000256" key="12">
    <source>
        <dbReference type="ARBA" id="ARBA00042677"/>
    </source>
</evidence>
<evidence type="ECO:0000256" key="6">
    <source>
        <dbReference type="ARBA" id="ARBA00022801"/>
    </source>
</evidence>
<evidence type="ECO:0000256" key="4">
    <source>
        <dbReference type="ARBA" id="ARBA00022759"/>
    </source>
</evidence>
<dbReference type="Proteomes" id="UP001159364">
    <property type="component" value="Linkage Group LG12"/>
</dbReference>
<dbReference type="GO" id="GO:0035312">
    <property type="term" value="F:5'-3' DNA exonuclease activity"/>
    <property type="evidence" value="ECO:0007669"/>
    <property type="project" value="TreeGrafter"/>
</dbReference>
<gene>
    <name evidence="15" type="ORF">K2173_018829</name>
</gene>
<keyword evidence="5" id="KW-0227">DNA damage</keyword>
<protein>
    <recommendedName>
        <fullName evidence="11">Protein artemis</fullName>
    </recommendedName>
    <alternativeName>
        <fullName evidence="12">DNA cross-link repair 1C protein</fullName>
    </alternativeName>
</protein>
<evidence type="ECO:0000256" key="5">
    <source>
        <dbReference type="ARBA" id="ARBA00022763"/>
    </source>
</evidence>
<evidence type="ECO:0000256" key="7">
    <source>
        <dbReference type="ARBA" id="ARBA00022839"/>
    </source>
</evidence>
<name>A0AAV8SBC7_9ROSI</name>
<feature type="region of interest" description="Disordered" evidence="13">
    <location>
        <begin position="394"/>
        <end position="415"/>
    </location>
</feature>
<evidence type="ECO:0000256" key="13">
    <source>
        <dbReference type="SAM" id="MobiDB-lite"/>
    </source>
</evidence>
<keyword evidence="10" id="KW-0539">Nucleus</keyword>
<dbReference type="Pfam" id="PF07522">
    <property type="entry name" value="DRMBL"/>
    <property type="match status" value="1"/>
</dbReference>
<dbReference type="InterPro" id="IPR011084">
    <property type="entry name" value="DRMBL"/>
</dbReference>
<keyword evidence="6" id="KW-0378">Hydrolase</keyword>
<dbReference type="GO" id="GO:0036297">
    <property type="term" value="P:interstrand cross-link repair"/>
    <property type="evidence" value="ECO:0007669"/>
    <property type="project" value="TreeGrafter"/>
</dbReference>
<dbReference type="PANTHER" id="PTHR23240">
    <property type="entry name" value="DNA CROSS-LINK REPAIR PROTEIN PSO2/SNM1-RELATED"/>
    <property type="match status" value="1"/>
</dbReference>
<dbReference type="EMBL" id="JAIWQS010000012">
    <property type="protein sequence ID" value="KAJ8749343.1"/>
    <property type="molecule type" value="Genomic_DNA"/>
</dbReference>
<keyword evidence="4" id="KW-0255">Endonuclease</keyword>
<proteinExistence type="inferred from homology"/>